<dbReference type="Proteomes" id="UP001322277">
    <property type="component" value="Chromosome 1"/>
</dbReference>
<dbReference type="KEGG" id="cdet:87938425"/>
<dbReference type="GeneID" id="87938425"/>
<organism evidence="1 2">
    <name type="scientific">Colletotrichum destructivum</name>
    <dbReference type="NCBI Taxonomy" id="34406"/>
    <lineage>
        <taxon>Eukaryota</taxon>
        <taxon>Fungi</taxon>
        <taxon>Dikarya</taxon>
        <taxon>Ascomycota</taxon>
        <taxon>Pezizomycotina</taxon>
        <taxon>Sordariomycetes</taxon>
        <taxon>Hypocreomycetidae</taxon>
        <taxon>Glomerellales</taxon>
        <taxon>Glomerellaceae</taxon>
        <taxon>Colletotrichum</taxon>
        <taxon>Colletotrichum destructivum species complex</taxon>
    </lineage>
</organism>
<name>A0AAX4I0I3_9PEZI</name>
<dbReference type="AlphaFoldDB" id="A0AAX4I0I3"/>
<dbReference type="EMBL" id="CP137305">
    <property type="protein sequence ID" value="WQF76908.1"/>
    <property type="molecule type" value="Genomic_DNA"/>
</dbReference>
<evidence type="ECO:0000313" key="1">
    <source>
        <dbReference type="EMBL" id="WQF76908.1"/>
    </source>
</evidence>
<sequence>MEIWAVANVYTAAAPSVSTSQLPSETVAELPRICTWATEGDASTTTVAQTTALPNTLVPSHRFWNASFDYESSNASIITSLTTTTSGGNVEPSWTYHKPTLHTTATIPVSATAAHGASCSRFAIFVAFFLSVSLWDRLR</sequence>
<proteinExistence type="predicted"/>
<reference evidence="2" key="1">
    <citation type="journal article" date="2023" name="bioRxiv">
        <title>Complete genome of the Medicago anthracnose fungus, Colletotrichum destructivum, reveals a mini-chromosome-like region within a core chromosome.</title>
        <authorList>
            <person name="Lapalu N."/>
            <person name="Simon A."/>
            <person name="Lu A."/>
            <person name="Plaumann P.-L."/>
            <person name="Amselem J."/>
            <person name="Pigne S."/>
            <person name="Auger A."/>
            <person name="Koch C."/>
            <person name="Dallery J.-F."/>
            <person name="O'Connell R.J."/>
        </authorList>
    </citation>
    <scope>NUCLEOTIDE SEQUENCE [LARGE SCALE GENOMIC DNA]</scope>
    <source>
        <strain evidence="2">CBS 520.97</strain>
    </source>
</reference>
<accession>A0AAX4I0I3</accession>
<dbReference type="RefSeq" id="XP_062774132.1">
    <property type="nucleotide sequence ID" value="XM_062918081.1"/>
</dbReference>
<keyword evidence="2" id="KW-1185">Reference proteome</keyword>
<evidence type="ECO:0000313" key="2">
    <source>
        <dbReference type="Proteomes" id="UP001322277"/>
    </source>
</evidence>
<protein>
    <submittedName>
        <fullName evidence="1">Uncharacterized protein</fullName>
    </submittedName>
</protein>
<gene>
    <name evidence="1" type="ORF">CDEST_01922</name>
</gene>